<dbReference type="InterPro" id="IPR038601">
    <property type="entry name" value="MttB-like_sf"/>
</dbReference>
<evidence type="ECO:0000256" key="5">
    <source>
        <dbReference type="SAM" id="MobiDB-lite"/>
    </source>
</evidence>
<dbReference type="Gene3D" id="3.20.20.480">
    <property type="entry name" value="Trimethylamine methyltransferase-like"/>
    <property type="match status" value="1"/>
</dbReference>
<keyword evidence="2 6" id="KW-0489">Methyltransferase</keyword>
<name>A0A286HPN7_9HYPH</name>
<dbReference type="Pfam" id="PF06253">
    <property type="entry name" value="MTTB"/>
    <property type="match status" value="1"/>
</dbReference>
<evidence type="ECO:0000256" key="4">
    <source>
        <dbReference type="PIRNR" id="PIRNR037567"/>
    </source>
</evidence>
<dbReference type="PIRSF" id="PIRSF037567">
    <property type="entry name" value="MTTB_MeTrfase"/>
    <property type="match status" value="1"/>
</dbReference>
<comment type="similarity">
    <text evidence="1 4">Belongs to the trimethylamine methyltransferase family.</text>
</comment>
<proteinExistence type="inferred from homology"/>
<evidence type="ECO:0000256" key="2">
    <source>
        <dbReference type="ARBA" id="ARBA00022603"/>
    </source>
</evidence>
<dbReference type="GO" id="GO:0015948">
    <property type="term" value="P:methanogenesis"/>
    <property type="evidence" value="ECO:0007669"/>
    <property type="project" value="UniProtKB-UniRule"/>
</dbReference>
<protein>
    <recommendedName>
        <fullName evidence="4">Methyltransferase</fullName>
        <ecNumber evidence="4">2.1.1.-</ecNumber>
    </recommendedName>
</protein>
<gene>
    <name evidence="6" type="ORF">SAMN05877838_0721</name>
</gene>
<keyword evidence="3 4" id="KW-0808">Transferase</keyword>
<evidence type="ECO:0000313" key="7">
    <source>
        <dbReference type="Proteomes" id="UP000219465"/>
    </source>
</evidence>
<dbReference type="GO" id="GO:0032259">
    <property type="term" value="P:methylation"/>
    <property type="evidence" value="ECO:0007669"/>
    <property type="project" value="UniProtKB-KW"/>
</dbReference>
<sequence length="529" mass="57155">MAQSDMLTTPELAQDAAPEAAAGRRGRGAAARRAQRSGGGPGLSMPFITRKLGTYEVLDEEGLSLIERNADTILEEIGIEFRDDAEALALWREAGADVKGERVRFPKGLCRELLKAAPEVFTQHARNPARSVQIGGKATVFAPVYGPPFVRDLDGERRYATIEDFRNFVKLAYMAPSLHHSGGTVCEPVDVPVNKRHLDMVYSHMKYSDKPFMGSVTAPERAEDTIEMCKILFGAEFVDQNCVTLNLINANSPMVFDETMVGALKVYARNNQACVVSPFILAGAMSPVTVAGTLTQILAEVLAGAAFTQLIRPGAPVLFGTFAASISMQSGAPTFGTPEPALVSYGAAQLARRLKIPFRTGGSLCGSKVPDAQAAHESASTLNMTLLAGTNFALHSAGWLEGGLVSSYEKFMIDVDQLGMQQRFAEGVDLSETGQALDAIAEVGPGNHYLGCAHTQANFQQAFYRSSLADNNSYEQWLAEGEKRIEERARGLCRSWLDSYVAPELDPAIDEALLAFIAERKDSMPDAFT</sequence>
<evidence type="ECO:0000313" key="6">
    <source>
        <dbReference type="EMBL" id="SOE09722.1"/>
    </source>
</evidence>
<dbReference type="EC" id="2.1.1.-" evidence="4"/>
<organism evidence="6 7">
    <name type="scientific">Hoeflea halophila</name>
    <dbReference type="NCBI Taxonomy" id="714899"/>
    <lineage>
        <taxon>Bacteria</taxon>
        <taxon>Pseudomonadati</taxon>
        <taxon>Pseudomonadota</taxon>
        <taxon>Alphaproteobacteria</taxon>
        <taxon>Hyphomicrobiales</taxon>
        <taxon>Rhizobiaceae</taxon>
        <taxon>Hoeflea</taxon>
    </lineage>
</organism>
<evidence type="ECO:0000256" key="1">
    <source>
        <dbReference type="ARBA" id="ARBA00007137"/>
    </source>
</evidence>
<dbReference type="Proteomes" id="UP000219465">
    <property type="component" value="Unassembled WGS sequence"/>
</dbReference>
<accession>A0A286HPN7</accession>
<dbReference type="InterPro" id="IPR010426">
    <property type="entry name" value="MTTB_MeTrfase"/>
</dbReference>
<dbReference type="GO" id="GO:0008168">
    <property type="term" value="F:methyltransferase activity"/>
    <property type="evidence" value="ECO:0007669"/>
    <property type="project" value="UniProtKB-KW"/>
</dbReference>
<reference evidence="7" key="1">
    <citation type="submission" date="2017-08" db="EMBL/GenBank/DDBJ databases">
        <authorList>
            <person name="Varghese N."/>
            <person name="Submissions S."/>
        </authorList>
    </citation>
    <scope>NUCLEOTIDE SEQUENCE [LARGE SCALE GENOMIC DNA]</scope>
    <source>
        <strain evidence="7">KCTC 23107</strain>
    </source>
</reference>
<keyword evidence="7" id="KW-1185">Reference proteome</keyword>
<dbReference type="AlphaFoldDB" id="A0A286HPN7"/>
<feature type="region of interest" description="Disordered" evidence="5">
    <location>
        <begin position="1"/>
        <end position="45"/>
    </location>
</feature>
<evidence type="ECO:0000256" key="3">
    <source>
        <dbReference type="ARBA" id="ARBA00022679"/>
    </source>
</evidence>
<feature type="compositionally biased region" description="Low complexity" evidence="5">
    <location>
        <begin position="13"/>
        <end position="32"/>
    </location>
</feature>
<dbReference type="EMBL" id="OCPC01000001">
    <property type="protein sequence ID" value="SOE09722.1"/>
    <property type="molecule type" value="Genomic_DNA"/>
</dbReference>